<evidence type="ECO:0000259" key="6">
    <source>
        <dbReference type="Pfam" id="PF04055"/>
    </source>
</evidence>
<dbReference type="InterPro" id="IPR013785">
    <property type="entry name" value="Aldolase_TIM"/>
</dbReference>
<feature type="domain" description="4Fe4S-binding SPASM" evidence="7">
    <location>
        <begin position="3"/>
        <end position="65"/>
    </location>
</feature>
<dbReference type="Pfam" id="PF04055">
    <property type="entry name" value="Radical_SAM"/>
    <property type="match status" value="1"/>
</dbReference>
<evidence type="ECO:0000256" key="3">
    <source>
        <dbReference type="ARBA" id="ARBA00022723"/>
    </source>
</evidence>
<comment type="cofactor">
    <cofactor evidence="1">
        <name>[4Fe-4S] cluster</name>
        <dbReference type="ChEBI" id="CHEBI:49883"/>
    </cofactor>
</comment>
<dbReference type="EMBL" id="JAATTO010000006">
    <property type="protein sequence ID" value="MBC9977561.1"/>
    <property type="molecule type" value="Genomic_DNA"/>
</dbReference>
<keyword evidence="3" id="KW-0479">Metal-binding</keyword>
<dbReference type="CDD" id="cd21109">
    <property type="entry name" value="SPASM"/>
    <property type="match status" value="1"/>
</dbReference>
<organism evidence="8 9">
    <name type="scientific">Bradyrhizobium campsiandrae</name>
    <dbReference type="NCBI Taxonomy" id="1729892"/>
    <lineage>
        <taxon>Bacteria</taxon>
        <taxon>Pseudomonadati</taxon>
        <taxon>Pseudomonadota</taxon>
        <taxon>Alphaproteobacteria</taxon>
        <taxon>Hyphomicrobiales</taxon>
        <taxon>Nitrobacteraceae</taxon>
        <taxon>Bradyrhizobium</taxon>
    </lineage>
</organism>
<dbReference type="InterPro" id="IPR007197">
    <property type="entry name" value="rSAM"/>
</dbReference>
<dbReference type="InterPro" id="IPR058240">
    <property type="entry name" value="rSAM_sf"/>
</dbReference>
<evidence type="ECO:0000256" key="4">
    <source>
        <dbReference type="ARBA" id="ARBA00023004"/>
    </source>
</evidence>
<protein>
    <submittedName>
        <fullName evidence="8">SPASM domain-containing protein</fullName>
    </submittedName>
</protein>
<dbReference type="Gene3D" id="3.20.20.70">
    <property type="entry name" value="Aldolase class I"/>
    <property type="match status" value="2"/>
</dbReference>
<keyword evidence="2" id="KW-0949">S-adenosyl-L-methionine</keyword>
<dbReference type="Proteomes" id="UP000639516">
    <property type="component" value="Unassembled WGS sequence"/>
</dbReference>
<feature type="domain" description="Radical SAM core" evidence="6">
    <location>
        <begin position="110"/>
        <end position="237"/>
    </location>
</feature>
<dbReference type="PANTHER" id="PTHR11228:SF7">
    <property type="entry name" value="PQQA PEPTIDE CYCLASE"/>
    <property type="match status" value="1"/>
</dbReference>
<dbReference type="CDD" id="cd01335">
    <property type="entry name" value="Radical_SAM"/>
    <property type="match status" value="1"/>
</dbReference>
<evidence type="ECO:0000313" key="8">
    <source>
        <dbReference type="EMBL" id="MBC9977561.1"/>
    </source>
</evidence>
<dbReference type="InterPro" id="IPR023885">
    <property type="entry name" value="4Fe4S-binding_SPASM_dom"/>
</dbReference>
<gene>
    <name evidence="8" type="ORF">HA482_04915</name>
</gene>
<evidence type="ECO:0000256" key="5">
    <source>
        <dbReference type="ARBA" id="ARBA00023014"/>
    </source>
</evidence>
<keyword evidence="5" id="KW-0411">Iron-sulfur</keyword>
<dbReference type="InterPro" id="IPR050377">
    <property type="entry name" value="Radical_SAM_PqqE_MftC-like"/>
</dbReference>
<keyword evidence="4" id="KW-0408">Iron</keyword>
<dbReference type="Pfam" id="PF13186">
    <property type="entry name" value="SPASM"/>
    <property type="match status" value="1"/>
</dbReference>
<evidence type="ECO:0000313" key="9">
    <source>
        <dbReference type="Proteomes" id="UP000639516"/>
    </source>
</evidence>
<reference evidence="8 9" key="1">
    <citation type="journal article" date="2020" name="Arch. Microbiol.">
        <title>Bradyrhizobium campsiandrae sp. nov., a nitrogen-fixing bacterial strain isolated from a native leguminous tree from the Amazon adapted to flooded conditions.</title>
        <authorList>
            <person name="Cabral Michel D."/>
            <person name="Martins da Costa E."/>
            <person name="Azarias Guimaraes A."/>
            <person name="Soares de Carvalho T."/>
            <person name="Santos de Castro Caputo P."/>
            <person name="Willems A."/>
            <person name="de Souza Moreira F.M."/>
        </authorList>
    </citation>
    <scope>NUCLEOTIDE SEQUENCE [LARGE SCALE GENOMIC DNA]</scope>
    <source>
        <strain evidence="9">INPA 384B</strain>
    </source>
</reference>
<name>A0ABR7U0Q3_9BRAD</name>
<dbReference type="SFLD" id="SFLDS00029">
    <property type="entry name" value="Radical_SAM"/>
    <property type="match status" value="1"/>
</dbReference>
<keyword evidence="9" id="KW-1185">Reference proteome</keyword>
<evidence type="ECO:0000259" key="7">
    <source>
        <dbReference type="Pfam" id="PF13186"/>
    </source>
</evidence>
<dbReference type="SFLD" id="SFLDG01067">
    <property type="entry name" value="SPASM/twitch_domain_containing"/>
    <property type="match status" value="1"/>
</dbReference>
<comment type="caution">
    <text evidence="8">The sequence shown here is derived from an EMBL/GenBank/DDBJ whole genome shotgun (WGS) entry which is preliminary data.</text>
</comment>
<dbReference type="RefSeq" id="WP_188101631.1">
    <property type="nucleotide sequence ID" value="NZ_JAANIH010000022.1"/>
</dbReference>
<sequence length="427" mass="47671">MKCSIAWSSLYIQANGKVTPCCGDLKFGDTKEKLADIFNGPAANKLRQQMLENSAALPDICTNCNLLQRLGNDDFPASYRTGTSYEPLSGAYVANELPPQGSKPLSLMVQFGELCNIQCIMCPQDHTSKIGITPEAVERVKEAIPNIASMTLTGGEPTAFKQCWDIIDHFNNNAPRGAHLGLLTNLKSVTKARVEKSFDKIESLAFGINVDAATKETYEYIRHGANWEQLNRNLIDLLNYKNEHRKTGWRLNMTMTVMKSNLYEMRPLIERCGELGIGFGCGGVTGDFAPIKNARTYFEENIFRYPHIGISKSEMIAVFEDALDATECLPKDYQEGARNNIAGMIEITKNTPQVEISPEDVSRIRELPDDQLSRALGTVVQTGRPPWYRPALSDDPMFWVNTGKRTATRITGGIGRRIRRTFSTERL</sequence>
<evidence type="ECO:0000256" key="2">
    <source>
        <dbReference type="ARBA" id="ARBA00022691"/>
    </source>
</evidence>
<dbReference type="SUPFAM" id="SSF102114">
    <property type="entry name" value="Radical SAM enzymes"/>
    <property type="match status" value="1"/>
</dbReference>
<dbReference type="PANTHER" id="PTHR11228">
    <property type="entry name" value="RADICAL SAM DOMAIN PROTEIN"/>
    <property type="match status" value="1"/>
</dbReference>
<evidence type="ECO:0000256" key="1">
    <source>
        <dbReference type="ARBA" id="ARBA00001966"/>
    </source>
</evidence>
<proteinExistence type="predicted"/>
<accession>A0ABR7U0Q3</accession>